<evidence type="ECO:0000313" key="3">
    <source>
        <dbReference type="EMBL" id="MBP3984326.1"/>
    </source>
</evidence>
<reference evidence="3" key="1">
    <citation type="journal article" date="2016" name="Int. J. Syst. Evol. Microbiol.">
        <title>Pseudoxanthomonas helianthi sp. nov., isolated from roots of Jerusalem artichoke (Helianthus tuberosus).</title>
        <authorList>
            <person name="Kittiwongwattana C."/>
            <person name="Thawai C."/>
        </authorList>
    </citation>
    <scope>NUCLEOTIDE SEQUENCE</scope>
    <source>
        <strain evidence="3">110414</strain>
    </source>
</reference>
<feature type="signal peptide" evidence="1">
    <location>
        <begin position="1"/>
        <end position="27"/>
    </location>
</feature>
<keyword evidence="4" id="KW-1185">Reference proteome</keyword>
<feature type="chain" id="PRO_5038119798" evidence="1">
    <location>
        <begin position="28"/>
        <end position="419"/>
    </location>
</feature>
<dbReference type="PANTHER" id="PTHR35339">
    <property type="entry name" value="LINALOOL DEHYDRATASE_ISOMERASE DOMAIN-CONTAINING PROTEIN"/>
    <property type="match status" value="1"/>
</dbReference>
<gene>
    <name evidence="3" type="ORF">J5837_07775</name>
</gene>
<evidence type="ECO:0000313" key="4">
    <source>
        <dbReference type="Proteomes" id="UP000673447"/>
    </source>
</evidence>
<dbReference type="EMBL" id="JAGKTC010000002">
    <property type="protein sequence ID" value="MBP3984326.1"/>
    <property type="molecule type" value="Genomic_DNA"/>
</dbReference>
<keyword evidence="1" id="KW-0732">Signal</keyword>
<dbReference type="InterPro" id="IPR049349">
    <property type="entry name" value="DUF2264_N"/>
</dbReference>
<organism evidence="3 4">
    <name type="scientific">Pseudoxanthomonas helianthi</name>
    <dbReference type="NCBI Taxonomy" id="1453541"/>
    <lineage>
        <taxon>Bacteria</taxon>
        <taxon>Pseudomonadati</taxon>
        <taxon>Pseudomonadota</taxon>
        <taxon>Gammaproteobacteria</taxon>
        <taxon>Lysobacterales</taxon>
        <taxon>Lysobacteraceae</taxon>
        <taxon>Pseudoxanthomonas</taxon>
    </lineage>
</organism>
<protein>
    <submittedName>
        <fullName evidence="3">DUF2264 domain-containing protein</fullName>
    </submittedName>
</protein>
<dbReference type="InterPro" id="IPR016624">
    <property type="entry name" value="UCP014753"/>
</dbReference>
<dbReference type="InterPro" id="IPR006311">
    <property type="entry name" value="TAT_signal"/>
</dbReference>
<dbReference type="Pfam" id="PF10022">
    <property type="entry name" value="DUF2264"/>
    <property type="match status" value="1"/>
</dbReference>
<evidence type="ECO:0000256" key="1">
    <source>
        <dbReference type="SAM" id="SignalP"/>
    </source>
</evidence>
<feature type="domain" description="DUF2264" evidence="2">
    <location>
        <begin position="42"/>
        <end position="400"/>
    </location>
</feature>
<dbReference type="PIRSF" id="PIRSF014753">
    <property type="entry name" value="UCP014753"/>
    <property type="match status" value="1"/>
</dbReference>
<dbReference type="AlphaFoldDB" id="A0A940X3C4"/>
<dbReference type="RefSeq" id="WP_210536213.1">
    <property type="nucleotide sequence ID" value="NZ_JAGKTC010000002.1"/>
</dbReference>
<evidence type="ECO:0000259" key="2">
    <source>
        <dbReference type="Pfam" id="PF10022"/>
    </source>
</evidence>
<accession>A0A940X3C4</accession>
<reference evidence="3" key="2">
    <citation type="submission" date="2021-03" db="EMBL/GenBank/DDBJ databases">
        <authorList>
            <person name="Cao W."/>
        </authorList>
    </citation>
    <scope>NUCLEOTIDE SEQUENCE</scope>
    <source>
        <strain evidence="3">110414</strain>
    </source>
</reference>
<dbReference type="PANTHER" id="PTHR35339:SF3">
    <property type="entry name" value="DUF2264 DOMAIN-CONTAINING PROTEIN"/>
    <property type="match status" value="1"/>
</dbReference>
<comment type="caution">
    <text evidence="3">The sequence shown here is derived from an EMBL/GenBank/DDBJ whole genome shotgun (WGS) entry which is preliminary data.</text>
</comment>
<dbReference type="Proteomes" id="UP000673447">
    <property type="component" value="Unassembled WGS sequence"/>
</dbReference>
<dbReference type="PROSITE" id="PS51318">
    <property type="entry name" value="TAT"/>
    <property type="match status" value="1"/>
</dbReference>
<proteinExistence type="predicted"/>
<sequence length="419" mass="47134">MRRRHFLQTLSLGAGAAALPAAMPAFAAAASTAVAATQPANDREYWWRMLDRIASPVVENLARGQLVRNMPVEKGANYGPEPAATYVEAVGRCYAGLAPWLALPDDAGEEGKRRRALREQALQGLANAVDPRSPDKLDFGAKWQPIVDAAYLAHALLRAPDALWTPLDARTKQRLIAAFQSLRDRKPWYNNWLLFAAMSETFLRSVDAAWDPMRVDYAINKLEEWYVGDGWYSDGPNFAYDYYNGFVMHPMMVDVLRVHSQRDKAFTEKYQRALKRMRRFGEQQERMISPEGTFPPIGRSITYRASGFQPLAQLALMERLPEKVTPGQVRAALTAVTRNVYDHPGTFDANGWLTLGFVGHQPEIADYYTSTGSLYMATLSFLPLGLPADNAFWTAPAEDWTAKRAWSGRSFPKDYHVDY</sequence>
<name>A0A940X3C4_9GAMM</name>